<dbReference type="EMBL" id="JALLPJ020000700">
    <property type="protein sequence ID" value="KAL3785190.1"/>
    <property type="molecule type" value="Genomic_DNA"/>
</dbReference>
<comment type="caution">
    <text evidence="2">The sequence shown here is derived from an EMBL/GenBank/DDBJ whole genome shotgun (WGS) entry which is preliminary data.</text>
</comment>
<evidence type="ECO:0000313" key="3">
    <source>
        <dbReference type="Proteomes" id="UP001530400"/>
    </source>
</evidence>
<feature type="region of interest" description="Disordered" evidence="1">
    <location>
        <begin position="507"/>
        <end position="532"/>
    </location>
</feature>
<dbReference type="AlphaFoldDB" id="A0ABD3PFK8"/>
<gene>
    <name evidence="2" type="ORF">ACHAWO_011935</name>
</gene>
<evidence type="ECO:0000313" key="2">
    <source>
        <dbReference type="EMBL" id="KAL3785190.1"/>
    </source>
</evidence>
<feature type="region of interest" description="Disordered" evidence="1">
    <location>
        <begin position="1"/>
        <end position="33"/>
    </location>
</feature>
<protein>
    <recommendedName>
        <fullName evidence="4">CCZ1/INTU/HSP4 first Longin domain-containing protein</fullName>
    </recommendedName>
</protein>
<proteinExistence type="predicted"/>
<reference evidence="2 3" key="1">
    <citation type="submission" date="2024-10" db="EMBL/GenBank/DDBJ databases">
        <title>Updated reference genomes for cyclostephanoid diatoms.</title>
        <authorList>
            <person name="Roberts W.R."/>
            <person name="Alverson A.J."/>
        </authorList>
    </citation>
    <scope>NUCLEOTIDE SEQUENCE [LARGE SCALE GENOMIC DNA]</scope>
    <source>
        <strain evidence="2 3">AJA010-31</strain>
    </source>
</reference>
<evidence type="ECO:0000256" key="1">
    <source>
        <dbReference type="SAM" id="MobiDB-lite"/>
    </source>
</evidence>
<organism evidence="2 3">
    <name type="scientific">Cyclotella atomus</name>
    <dbReference type="NCBI Taxonomy" id="382360"/>
    <lineage>
        <taxon>Eukaryota</taxon>
        <taxon>Sar</taxon>
        <taxon>Stramenopiles</taxon>
        <taxon>Ochrophyta</taxon>
        <taxon>Bacillariophyta</taxon>
        <taxon>Coscinodiscophyceae</taxon>
        <taxon>Thalassiosirophycidae</taxon>
        <taxon>Stephanodiscales</taxon>
        <taxon>Stephanodiscaceae</taxon>
        <taxon>Cyclotella</taxon>
    </lineage>
</organism>
<feature type="region of interest" description="Disordered" evidence="1">
    <location>
        <begin position="116"/>
        <end position="137"/>
    </location>
</feature>
<sequence>MFSRFKPQPHQTAAAAPRGRSNSGPSSPQNNKRPAVLIQRLIILHDGLMPLPDGQDENGHLDMKNKDTGEKLPVTNQRAIRRNPQAVLSEDASLEEHGEFILYYYNHSLHATVGKGEERPFKRGNSSGSRSTVSSHDDIKADHCTEGAVKFAGMCRALRSLPLSLQPQHSSSNTIECEDETEVVHLSDSTLVFVPLELNGDVIAVVQIPRASNQRQVQLNQQSNPNHLKQRLCAGYGADPTAIREAVRRSHVLFSMMNGGGIHRRLLRTKHLEKSDDWLLEESGSPSDIFSGTDNRRLSVSSSEASSYCYGGMKELFELRRENRKLDRGNDEARMMGRSSWRRKSNPLDAFDDIADQMGRIACQDRIESLLQILPITSLRSDIKTYYDDWVTMMQGMCAIIEGGVGRSIVELVPTPMRQNNNARGQYPPISPAPFVCLAAAEFMRSLLSEELCTKSKLFQLAGLSFFYRNRYVVSQFSSAGDLDDASLPSEIVCTIAEYLGSHQKKRLSDDSKRVSSPVTSQNGTHVHNPLDRWLSNISSGSSKSDSAKGNVSPSSFFSISGHTTNHSSQYEAKGFVTPHASDDQAADSVFVWDLKSEAWLPCLFIPPMTNESLECSHDDSNTETPVTLFKHGDFSFLLCFNGHYSDEKFASEMLSLLADRISGFCDEYSATEHKSGPVVDFHSKQIINENTFLGEPGMDIIFVDREDNTFLLLSHHDLSSNDFHRKTNTTSLNDNMTKGGIFGLGFKIKENCERENDSTSFIRSSHHTNKLDCRHKLAAYLPLDVMLAFDDMFNEIGRLGRRKNILETSQLNSDEVQANRKVNRNTTIELCTYLPQGWVYGRAFKSLELYVLLDTSKFVTISDVTKAVMSLL</sequence>
<accession>A0ABD3PFK8</accession>
<dbReference type="Proteomes" id="UP001530400">
    <property type="component" value="Unassembled WGS sequence"/>
</dbReference>
<keyword evidence="3" id="KW-1185">Reference proteome</keyword>
<feature type="compositionally biased region" description="Low complexity" evidence="1">
    <location>
        <begin position="17"/>
        <end position="31"/>
    </location>
</feature>
<feature type="compositionally biased region" description="Polar residues" evidence="1">
    <location>
        <begin position="515"/>
        <end position="526"/>
    </location>
</feature>
<evidence type="ECO:0008006" key="4">
    <source>
        <dbReference type="Google" id="ProtNLM"/>
    </source>
</evidence>
<name>A0ABD3PFK8_9STRA</name>